<dbReference type="EMBL" id="CAJNJA010069749">
    <property type="protein sequence ID" value="CAE7898790.1"/>
    <property type="molecule type" value="Genomic_DNA"/>
</dbReference>
<gene>
    <name evidence="1" type="ORF">SNEC2469_LOCUS30186</name>
</gene>
<protein>
    <submittedName>
        <fullName evidence="1">Uncharacterized protein</fullName>
    </submittedName>
</protein>
<evidence type="ECO:0000313" key="1">
    <source>
        <dbReference type="EMBL" id="CAE7898790.1"/>
    </source>
</evidence>
<dbReference type="AlphaFoldDB" id="A0A813BCH9"/>
<dbReference type="OrthoDB" id="413527at2759"/>
<evidence type="ECO:0000313" key="2">
    <source>
        <dbReference type="Proteomes" id="UP000601435"/>
    </source>
</evidence>
<proteinExistence type="predicted"/>
<accession>A0A813BCH9</accession>
<dbReference type="Proteomes" id="UP000601435">
    <property type="component" value="Unassembled WGS sequence"/>
</dbReference>
<name>A0A813BCH9_9DINO</name>
<keyword evidence="2" id="KW-1185">Reference proteome</keyword>
<comment type="caution">
    <text evidence="1">The sequence shown here is derived from an EMBL/GenBank/DDBJ whole genome shotgun (WGS) entry which is preliminary data.</text>
</comment>
<reference evidence="1" key="1">
    <citation type="submission" date="2021-02" db="EMBL/GenBank/DDBJ databases">
        <authorList>
            <person name="Dougan E. K."/>
            <person name="Rhodes N."/>
            <person name="Thang M."/>
            <person name="Chan C."/>
        </authorList>
    </citation>
    <scope>NUCLEOTIDE SEQUENCE</scope>
</reference>
<organism evidence="1 2">
    <name type="scientific">Symbiodinium necroappetens</name>
    <dbReference type="NCBI Taxonomy" id="1628268"/>
    <lineage>
        <taxon>Eukaryota</taxon>
        <taxon>Sar</taxon>
        <taxon>Alveolata</taxon>
        <taxon>Dinophyceae</taxon>
        <taxon>Suessiales</taxon>
        <taxon>Symbiodiniaceae</taxon>
        <taxon>Symbiodinium</taxon>
    </lineage>
</organism>
<sequence length="264" mass="30136">MCPLFSLEGLTQDTWSIDIMHTWHLGPMQQFISLAIHSFIASGVFSPRAANMEAADVRELALLAIKAELFQFYRQLRRDDPAWKEKGSEVWNLTLGMLGSADSLQLSAKAAESHGLLRFVLWMLHKYKSDFASQPPALARKLALLTAAGEAAVAMDEVLQQENRQFKRLDCQTLLQQYLRFLSLYLKAGGVWRPKCHLLVHMVQRALDRGNPRLYSTYRDETLNGVIAKIARSAHRRTWSNVIHFKCNILHEKNLKAYLETQGQ</sequence>